<dbReference type="EMBL" id="JADFTS010000008">
    <property type="protein sequence ID" value="KAF9591814.1"/>
    <property type="molecule type" value="Genomic_DNA"/>
</dbReference>
<comment type="caution">
    <text evidence="2">The sequence shown here is derived from an EMBL/GenBank/DDBJ whole genome shotgun (WGS) entry which is preliminary data.</text>
</comment>
<evidence type="ECO:0000256" key="1">
    <source>
        <dbReference type="SAM" id="MobiDB-lite"/>
    </source>
</evidence>
<dbReference type="AlphaFoldDB" id="A0A835H436"/>
<name>A0A835H436_9MAGN</name>
<organism evidence="2 3">
    <name type="scientific">Coptis chinensis</name>
    <dbReference type="NCBI Taxonomy" id="261450"/>
    <lineage>
        <taxon>Eukaryota</taxon>
        <taxon>Viridiplantae</taxon>
        <taxon>Streptophyta</taxon>
        <taxon>Embryophyta</taxon>
        <taxon>Tracheophyta</taxon>
        <taxon>Spermatophyta</taxon>
        <taxon>Magnoliopsida</taxon>
        <taxon>Ranunculales</taxon>
        <taxon>Ranunculaceae</taxon>
        <taxon>Coptidoideae</taxon>
        <taxon>Coptis</taxon>
    </lineage>
</organism>
<protein>
    <submittedName>
        <fullName evidence="2">Uncharacterized protein</fullName>
    </submittedName>
</protein>
<dbReference type="OrthoDB" id="1936648at2759"/>
<accession>A0A835H436</accession>
<proteinExistence type="predicted"/>
<gene>
    <name evidence="2" type="ORF">IFM89_008464</name>
</gene>
<feature type="region of interest" description="Disordered" evidence="1">
    <location>
        <begin position="1"/>
        <end position="27"/>
    </location>
</feature>
<keyword evidence="3" id="KW-1185">Reference proteome</keyword>
<dbReference type="Proteomes" id="UP000631114">
    <property type="component" value="Unassembled WGS sequence"/>
</dbReference>
<sequence length="94" mass="10444">MYGWFDSSNAPSPSRVTRSNAVGNANETPATVAYKTVDIKAKSSEDKEQDISELSFTDLRDKILALDLLDKDLVVKANQAEADFWRKSEGYRVG</sequence>
<evidence type="ECO:0000313" key="3">
    <source>
        <dbReference type="Proteomes" id="UP000631114"/>
    </source>
</evidence>
<evidence type="ECO:0000313" key="2">
    <source>
        <dbReference type="EMBL" id="KAF9591814.1"/>
    </source>
</evidence>
<reference evidence="2 3" key="1">
    <citation type="submission" date="2020-10" db="EMBL/GenBank/DDBJ databases">
        <title>The Coptis chinensis genome and diversification of protoberbering-type alkaloids.</title>
        <authorList>
            <person name="Wang B."/>
            <person name="Shu S."/>
            <person name="Song C."/>
            <person name="Liu Y."/>
        </authorList>
    </citation>
    <scope>NUCLEOTIDE SEQUENCE [LARGE SCALE GENOMIC DNA]</scope>
    <source>
        <strain evidence="2">HL-2020</strain>
        <tissue evidence="2">Leaf</tissue>
    </source>
</reference>